<proteinExistence type="predicted"/>
<protein>
    <submittedName>
        <fullName evidence="2">Uncharacterized protein</fullName>
    </submittedName>
</protein>
<evidence type="ECO:0000256" key="1">
    <source>
        <dbReference type="SAM" id="Phobius"/>
    </source>
</evidence>
<evidence type="ECO:0000313" key="3">
    <source>
        <dbReference type="Proteomes" id="UP000284379"/>
    </source>
</evidence>
<dbReference type="Proteomes" id="UP000284379">
    <property type="component" value="Unassembled WGS sequence"/>
</dbReference>
<dbReference type="EMBL" id="QSGO01000001">
    <property type="protein sequence ID" value="RHB38683.1"/>
    <property type="molecule type" value="Genomic_DNA"/>
</dbReference>
<sequence>MYQNKIEKLNKKCRIYLLYIMTCIIALPVYSQAAYIKEQLTLTNMLSGKDSMDLQKAVYAVENAYYNGNLNEEIFNQQIEWYTNFCRGIMQSGDIRYEGQGDEQAAKAQCAVFVFMTDSIPMQVGDTVAWHTPFEYNFDDYAGRENWNNMFVSRMMETKKGNCHSMPLLYKLIMDKLGEKCWLSLAPNHMYIKAWNKRASWYNIELTCADFPTDAWLTASGYIHLDAIRNGIYMDTLSVRQSIALCLTDLAQGYMHKYGSGDGHFIVQCCDTALKYYPDYINALLLKAQIVTQQYKQSPSVTIKKQMNELYSRIHQLGYRKMPTDMYLNWLYSLNEYSNEYRIKKIISYKQK</sequence>
<organism evidence="2 3">
    <name type="scientific">Bacteroides nordii</name>
    <dbReference type="NCBI Taxonomy" id="291645"/>
    <lineage>
        <taxon>Bacteria</taxon>
        <taxon>Pseudomonadati</taxon>
        <taxon>Bacteroidota</taxon>
        <taxon>Bacteroidia</taxon>
        <taxon>Bacteroidales</taxon>
        <taxon>Bacteroidaceae</taxon>
        <taxon>Bacteroides</taxon>
    </lineage>
</organism>
<reference evidence="2 3" key="1">
    <citation type="submission" date="2018-08" db="EMBL/GenBank/DDBJ databases">
        <title>A genome reference for cultivated species of the human gut microbiota.</title>
        <authorList>
            <person name="Zou Y."/>
            <person name="Xue W."/>
            <person name="Luo G."/>
        </authorList>
    </citation>
    <scope>NUCLEOTIDE SEQUENCE [LARGE SCALE GENOMIC DNA]</scope>
    <source>
        <strain evidence="2 3">AM40-30BH</strain>
    </source>
</reference>
<comment type="caution">
    <text evidence="2">The sequence shown here is derived from an EMBL/GenBank/DDBJ whole genome shotgun (WGS) entry which is preliminary data.</text>
</comment>
<name>A0A413VYM4_9BACE</name>
<keyword evidence="1" id="KW-0472">Membrane</keyword>
<gene>
    <name evidence="2" type="ORF">DW888_02460</name>
</gene>
<evidence type="ECO:0000313" key="2">
    <source>
        <dbReference type="EMBL" id="RHB38683.1"/>
    </source>
</evidence>
<dbReference type="AlphaFoldDB" id="A0A413VYM4"/>
<keyword evidence="1" id="KW-0812">Transmembrane</keyword>
<feature type="transmembrane region" description="Helical" evidence="1">
    <location>
        <begin position="16"/>
        <end position="36"/>
    </location>
</feature>
<accession>A0A413VYM4</accession>
<keyword evidence="1" id="KW-1133">Transmembrane helix</keyword>